<evidence type="ECO:0000256" key="9">
    <source>
        <dbReference type="HAMAP-Rule" id="MF_00131"/>
    </source>
</evidence>
<dbReference type="GO" id="GO:0005829">
    <property type="term" value="C:cytosol"/>
    <property type="evidence" value="ECO:0007669"/>
    <property type="project" value="TreeGrafter"/>
</dbReference>
<evidence type="ECO:0000313" key="12">
    <source>
        <dbReference type="Proteomes" id="UP000243518"/>
    </source>
</evidence>
<evidence type="ECO:0000256" key="3">
    <source>
        <dbReference type="ARBA" id="ARBA00011270"/>
    </source>
</evidence>
<dbReference type="PROSITE" id="PS00167">
    <property type="entry name" value="TRP_SYNTHASE_ALPHA"/>
    <property type="match status" value="1"/>
</dbReference>
<dbReference type="EC" id="4.2.1.20" evidence="9"/>
<organism evidence="11 12">
    <name type="scientific">Halopseudomonas aestusnigri</name>
    <dbReference type="NCBI Taxonomy" id="857252"/>
    <lineage>
        <taxon>Bacteria</taxon>
        <taxon>Pseudomonadati</taxon>
        <taxon>Pseudomonadota</taxon>
        <taxon>Gammaproteobacteria</taxon>
        <taxon>Pseudomonadales</taxon>
        <taxon>Pseudomonadaceae</taxon>
        <taxon>Halopseudomonas</taxon>
    </lineage>
</organism>
<feature type="active site" description="Proton acceptor" evidence="9">
    <location>
        <position position="60"/>
    </location>
</feature>
<evidence type="ECO:0000256" key="1">
    <source>
        <dbReference type="ARBA" id="ARBA00003365"/>
    </source>
</evidence>
<comment type="pathway">
    <text evidence="2 9">Amino-acid biosynthesis; L-tryptophan biosynthesis; L-tryptophan from chorismate: step 5/5.</text>
</comment>
<evidence type="ECO:0000256" key="5">
    <source>
        <dbReference type="ARBA" id="ARBA00022822"/>
    </source>
</evidence>
<evidence type="ECO:0000256" key="10">
    <source>
        <dbReference type="RuleBase" id="RU003662"/>
    </source>
</evidence>
<dbReference type="InterPro" id="IPR013785">
    <property type="entry name" value="Aldolase_TIM"/>
</dbReference>
<sequence>MSRIEARFSALQAAGRKALIPYITAGDPNPAVTLPLMHDLVAAGADVIELGIPFSDPMADGPVIQLAMERALEHHVSLSQVLEMVRQFRSRDNETPVVLMGYLNPIEKMGYEQFAKSAAEAGVDGVLTVDLPPEEATDVVPLFKARGLDTIFLLAPTTTAERARLICEQASGYVYYVSLKGVTGSSALNVTDVAEKLDMLRTVTDLPIGVGFGIRDGESAAAVAGVADGVVVGSVLVNQIAANADNPDKAREAIAAIVADMRSSMDR</sequence>
<name>A0AAQ1JPL4_9GAMM</name>
<feature type="active site" description="Proton acceptor" evidence="9">
    <location>
        <position position="49"/>
    </location>
</feature>
<dbReference type="InterPro" id="IPR011060">
    <property type="entry name" value="RibuloseP-bd_barrel"/>
</dbReference>
<comment type="subunit">
    <text evidence="3 9">Tetramer of two alpha and two beta chains.</text>
</comment>
<reference evidence="11 12" key="1">
    <citation type="submission" date="2016-10" db="EMBL/GenBank/DDBJ databases">
        <authorList>
            <person name="Varghese N."/>
            <person name="Submissions S."/>
        </authorList>
    </citation>
    <scope>NUCLEOTIDE SEQUENCE [LARGE SCALE GENOMIC DNA]</scope>
    <source>
        <strain evidence="11 12">CECT 8317</strain>
    </source>
</reference>
<dbReference type="Gene3D" id="3.20.20.70">
    <property type="entry name" value="Aldolase class I"/>
    <property type="match status" value="1"/>
</dbReference>
<keyword evidence="6 9" id="KW-0057">Aromatic amino acid biosynthesis</keyword>
<evidence type="ECO:0000313" key="11">
    <source>
        <dbReference type="EMBL" id="SEG09025.1"/>
    </source>
</evidence>
<dbReference type="Pfam" id="PF00290">
    <property type="entry name" value="Trp_syntA"/>
    <property type="match status" value="1"/>
</dbReference>
<comment type="catalytic activity">
    <reaction evidence="8 9">
        <text>(1S,2R)-1-C-(indol-3-yl)glycerol 3-phosphate + L-serine = D-glyceraldehyde 3-phosphate + L-tryptophan + H2O</text>
        <dbReference type="Rhea" id="RHEA:10532"/>
        <dbReference type="ChEBI" id="CHEBI:15377"/>
        <dbReference type="ChEBI" id="CHEBI:33384"/>
        <dbReference type="ChEBI" id="CHEBI:57912"/>
        <dbReference type="ChEBI" id="CHEBI:58866"/>
        <dbReference type="ChEBI" id="CHEBI:59776"/>
        <dbReference type="EC" id="4.2.1.20"/>
    </reaction>
</comment>
<dbReference type="PANTHER" id="PTHR43406:SF1">
    <property type="entry name" value="TRYPTOPHAN SYNTHASE ALPHA CHAIN, CHLOROPLASTIC"/>
    <property type="match status" value="1"/>
</dbReference>
<dbReference type="NCBIfam" id="TIGR00262">
    <property type="entry name" value="trpA"/>
    <property type="match status" value="1"/>
</dbReference>
<comment type="similarity">
    <text evidence="9 10">Belongs to the TrpA family.</text>
</comment>
<dbReference type="AlphaFoldDB" id="A0AAQ1JPL4"/>
<evidence type="ECO:0000256" key="2">
    <source>
        <dbReference type="ARBA" id="ARBA00004733"/>
    </source>
</evidence>
<evidence type="ECO:0000256" key="4">
    <source>
        <dbReference type="ARBA" id="ARBA00022605"/>
    </source>
</evidence>
<dbReference type="Proteomes" id="UP000243518">
    <property type="component" value="Unassembled WGS sequence"/>
</dbReference>
<evidence type="ECO:0000256" key="8">
    <source>
        <dbReference type="ARBA" id="ARBA00049047"/>
    </source>
</evidence>
<dbReference type="CDD" id="cd04724">
    <property type="entry name" value="Tryptophan_synthase_alpha"/>
    <property type="match status" value="1"/>
</dbReference>
<dbReference type="EMBL" id="FNVE01000003">
    <property type="protein sequence ID" value="SEG09025.1"/>
    <property type="molecule type" value="Genomic_DNA"/>
</dbReference>
<proteinExistence type="inferred from homology"/>
<dbReference type="SUPFAM" id="SSF51366">
    <property type="entry name" value="Ribulose-phoshate binding barrel"/>
    <property type="match status" value="1"/>
</dbReference>
<keyword evidence="12" id="KW-1185">Reference proteome</keyword>
<dbReference type="GO" id="GO:0004834">
    <property type="term" value="F:tryptophan synthase activity"/>
    <property type="evidence" value="ECO:0007669"/>
    <property type="project" value="UniProtKB-UniRule"/>
</dbReference>
<dbReference type="InterPro" id="IPR018204">
    <property type="entry name" value="Trp_synthase_alpha_AS"/>
</dbReference>
<evidence type="ECO:0000256" key="7">
    <source>
        <dbReference type="ARBA" id="ARBA00023239"/>
    </source>
</evidence>
<dbReference type="InterPro" id="IPR002028">
    <property type="entry name" value="Trp_synthase_suA"/>
</dbReference>
<comment type="caution">
    <text evidence="11">The sequence shown here is derived from an EMBL/GenBank/DDBJ whole genome shotgun (WGS) entry which is preliminary data.</text>
</comment>
<dbReference type="HAMAP" id="MF_00131">
    <property type="entry name" value="Trp_synth_alpha"/>
    <property type="match status" value="1"/>
</dbReference>
<dbReference type="FunFam" id="3.20.20.70:FF:000037">
    <property type="entry name" value="Tryptophan synthase alpha chain"/>
    <property type="match status" value="1"/>
</dbReference>
<protein>
    <recommendedName>
        <fullName evidence="9">Tryptophan synthase alpha chain</fullName>
        <ecNumber evidence="9">4.2.1.20</ecNumber>
    </recommendedName>
</protein>
<gene>
    <name evidence="9" type="primary">trpA</name>
    <name evidence="11" type="ORF">SAMN05216586_103184</name>
</gene>
<dbReference type="RefSeq" id="WP_088275179.1">
    <property type="nucleotide sequence ID" value="NZ_AP027273.1"/>
</dbReference>
<keyword evidence="7 9" id="KW-0456">Lyase</keyword>
<keyword evidence="4 9" id="KW-0028">Amino-acid biosynthesis</keyword>
<evidence type="ECO:0000256" key="6">
    <source>
        <dbReference type="ARBA" id="ARBA00023141"/>
    </source>
</evidence>
<dbReference type="PANTHER" id="PTHR43406">
    <property type="entry name" value="TRYPTOPHAN SYNTHASE, ALPHA CHAIN"/>
    <property type="match status" value="1"/>
</dbReference>
<keyword evidence="5 9" id="KW-0822">Tryptophan biosynthesis</keyword>
<accession>A0AAQ1JPL4</accession>
<comment type="function">
    <text evidence="1 9">The alpha subunit is responsible for the aldol cleavage of indoleglycerol phosphate to indole and glyceraldehyde 3-phosphate.</text>
</comment>